<evidence type="ECO:0000256" key="3">
    <source>
        <dbReference type="ARBA" id="ARBA00007931"/>
    </source>
</evidence>
<dbReference type="OrthoDB" id="166377at2"/>
<feature type="transmembrane region" description="Helical" evidence="12">
    <location>
        <begin position="101"/>
        <end position="122"/>
    </location>
</feature>
<proteinExistence type="inferred from homology"/>
<evidence type="ECO:0000256" key="5">
    <source>
        <dbReference type="ARBA" id="ARBA00022692"/>
    </source>
</evidence>
<dbReference type="GO" id="GO:0008237">
    <property type="term" value="F:metallopeptidase activity"/>
    <property type="evidence" value="ECO:0007669"/>
    <property type="project" value="UniProtKB-KW"/>
</dbReference>
<comment type="similarity">
    <text evidence="3">Belongs to the peptidase M50B family.</text>
</comment>
<keyword evidence="9 12" id="KW-1133">Transmembrane helix</keyword>
<protein>
    <submittedName>
        <fullName evidence="14">Peptidase M50</fullName>
    </submittedName>
</protein>
<evidence type="ECO:0000313" key="14">
    <source>
        <dbReference type="EMBL" id="MPQ42487.1"/>
    </source>
</evidence>
<keyword evidence="8" id="KW-0862">Zinc</keyword>
<evidence type="ECO:0000256" key="2">
    <source>
        <dbReference type="ARBA" id="ARBA00004141"/>
    </source>
</evidence>
<keyword evidence="5 12" id="KW-0812">Transmembrane</keyword>
<dbReference type="PANTHER" id="PTHR39188">
    <property type="entry name" value="MEMBRANE-ASSOCIATED ZINC METALLOPROTEASE M50B"/>
    <property type="match status" value="1"/>
</dbReference>
<evidence type="ECO:0000313" key="15">
    <source>
        <dbReference type="Proteomes" id="UP000430345"/>
    </source>
</evidence>
<evidence type="ECO:0000256" key="10">
    <source>
        <dbReference type="ARBA" id="ARBA00023049"/>
    </source>
</evidence>
<comment type="caution">
    <text evidence="14">The sequence shown here is derived from an EMBL/GenBank/DDBJ whole genome shotgun (WGS) entry which is preliminary data.</text>
</comment>
<evidence type="ECO:0000256" key="7">
    <source>
        <dbReference type="ARBA" id="ARBA00022801"/>
    </source>
</evidence>
<gene>
    <name evidence="14" type="ORF">GBZ86_01720</name>
</gene>
<feature type="transmembrane region" description="Helical" evidence="12">
    <location>
        <begin position="76"/>
        <end position="95"/>
    </location>
</feature>
<evidence type="ECO:0000256" key="1">
    <source>
        <dbReference type="ARBA" id="ARBA00001947"/>
    </source>
</evidence>
<feature type="transmembrane region" description="Helical" evidence="12">
    <location>
        <begin position="143"/>
        <end position="166"/>
    </location>
</feature>
<dbReference type="Proteomes" id="UP000430345">
    <property type="component" value="Unassembled WGS sequence"/>
</dbReference>
<feature type="domain" description="Peptidase M50" evidence="13">
    <location>
        <begin position="27"/>
        <end position="98"/>
    </location>
</feature>
<dbReference type="RefSeq" id="WP_152887154.1">
    <property type="nucleotide sequence ID" value="NZ_WHJC01000009.1"/>
</dbReference>
<feature type="transmembrane region" description="Helical" evidence="12">
    <location>
        <begin position="172"/>
        <end position="189"/>
    </location>
</feature>
<keyword evidence="10" id="KW-0482">Metalloprotease</keyword>
<keyword evidence="6" id="KW-0479">Metal-binding</keyword>
<comment type="subcellular location">
    <subcellularLocation>
        <location evidence="2">Membrane</location>
        <topology evidence="2">Multi-pass membrane protein</topology>
    </subcellularLocation>
</comment>
<feature type="domain" description="Peptidase M50" evidence="13">
    <location>
        <begin position="101"/>
        <end position="157"/>
    </location>
</feature>
<reference evidence="14 15" key="1">
    <citation type="submission" date="2019-10" db="EMBL/GenBank/DDBJ databases">
        <title>The Genome Sequence of Clostridium tarantellae Isolated from Fish Brain.</title>
        <authorList>
            <person name="Bano L."/>
            <person name="Kiel M."/>
            <person name="Sales G."/>
            <person name="Doxey A.C."/>
            <person name="Mansfield M.J."/>
            <person name="Schiavone M."/>
            <person name="Rossetto O."/>
            <person name="Pirazzini M."/>
            <person name="Dobrindt U."/>
            <person name="Montecucco C."/>
        </authorList>
    </citation>
    <scope>NUCLEOTIDE SEQUENCE [LARGE SCALE GENOMIC DNA]</scope>
    <source>
        <strain evidence="14 15">DSM 3997</strain>
    </source>
</reference>
<feature type="transmembrane region" description="Helical" evidence="12">
    <location>
        <begin position="6"/>
        <end position="32"/>
    </location>
</feature>
<evidence type="ECO:0000256" key="4">
    <source>
        <dbReference type="ARBA" id="ARBA00022670"/>
    </source>
</evidence>
<evidence type="ECO:0000256" key="6">
    <source>
        <dbReference type="ARBA" id="ARBA00022723"/>
    </source>
</evidence>
<keyword evidence="4" id="KW-0645">Protease</keyword>
<evidence type="ECO:0000256" key="11">
    <source>
        <dbReference type="ARBA" id="ARBA00023136"/>
    </source>
</evidence>
<dbReference type="InterPro" id="IPR008915">
    <property type="entry name" value="Peptidase_M50"/>
</dbReference>
<dbReference type="GO" id="GO:0016020">
    <property type="term" value="C:membrane"/>
    <property type="evidence" value="ECO:0007669"/>
    <property type="project" value="UniProtKB-SubCell"/>
</dbReference>
<keyword evidence="15" id="KW-1185">Reference proteome</keyword>
<keyword evidence="7" id="KW-0378">Hydrolase</keyword>
<organism evidence="14 15">
    <name type="scientific">Clostridium tarantellae</name>
    <dbReference type="NCBI Taxonomy" id="39493"/>
    <lineage>
        <taxon>Bacteria</taxon>
        <taxon>Bacillati</taxon>
        <taxon>Bacillota</taxon>
        <taxon>Clostridia</taxon>
        <taxon>Eubacteriales</taxon>
        <taxon>Clostridiaceae</taxon>
        <taxon>Clostridium</taxon>
    </lineage>
</organism>
<dbReference type="AlphaFoldDB" id="A0A6I1MK12"/>
<dbReference type="PANTHER" id="PTHR39188:SF3">
    <property type="entry name" value="STAGE IV SPORULATION PROTEIN FB"/>
    <property type="match status" value="1"/>
</dbReference>
<dbReference type="GO" id="GO:0006508">
    <property type="term" value="P:proteolysis"/>
    <property type="evidence" value="ECO:0007669"/>
    <property type="project" value="UniProtKB-KW"/>
</dbReference>
<dbReference type="GO" id="GO:0046872">
    <property type="term" value="F:metal ion binding"/>
    <property type="evidence" value="ECO:0007669"/>
    <property type="project" value="UniProtKB-KW"/>
</dbReference>
<evidence type="ECO:0000259" key="13">
    <source>
        <dbReference type="Pfam" id="PF02163"/>
    </source>
</evidence>
<sequence>MKFSKWLIPQLLIFLVLGFKLKLALAFFWIIIHEFIHYLIAVRLGADIKNLKLHFIGAAIEISDYEEFTLDEQIKICLAGPLFNLMCSILFFLLYKFMGGTFFYSCFEINLTLGIFNLLPCYPLDGARILKYFLAKNKIYKKASNITSLVSYTLAFMFILTFFIVWIEIHKLNITIFIMGIFSLYMTSIEKGKVMYVIMGDIIKKREKLIRNKYIDNRLISIHYKDDLIDILGLTDKNKFNIFYVLDDNLKLMYILREDELLEGLKIYGNISLEEYYYTKNNKKINDGY</sequence>
<evidence type="ECO:0000256" key="8">
    <source>
        <dbReference type="ARBA" id="ARBA00022833"/>
    </source>
</evidence>
<name>A0A6I1MK12_9CLOT</name>
<evidence type="ECO:0000256" key="12">
    <source>
        <dbReference type="SAM" id="Phobius"/>
    </source>
</evidence>
<evidence type="ECO:0000256" key="9">
    <source>
        <dbReference type="ARBA" id="ARBA00022989"/>
    </source>
</evidence>
<dbReference type="EMBL" id="WHJC01000009">
    <property type="protein sequence ID" value="MPQ42487.1"/>
    <property type="molecule type" value="Genomic_DNA"/>
</dbReference>
<accession>A0A6I1MK12</accession>
<keyword evidence="11 12" id="KW-0472">Membrane</keyword>
<dbReference type="Pfam" id="PF02163">
    <property type="entry name" value="Peptidase_M50"/>
    <property type="match status" value="2"/>
</dbReference>
<comment type="cofactor">
    <cofactor evidence="1">
        <name>Zn(2+)</name>
        <dbReference type="ChEBI" id="CHEBI:29105"/>
    </cofactor>
</comment>